<dbReference type="AlphaFoldDB" id="A0A021VU71"/>
<evidence type="ECO:0000313" key="1">
    <source>
        <dbReference type="EMBL" id="EYR62617.1"/>
    </source>
</evidence>
<name>A0A021VU71_9CELL</name>
<evidence type="ECO:0000313" key="2">
    <source>
        <dbReference type="Proteomes" id="UP000019753"/>
    </source>
</evidence>
<sequence length="87" mass="9755">MAKIVFQAAEGLISDGQYAAAYELADKCQVGIALWRNSGGLARRHRFSAEGSMRDLLTFIRQVPSVFPHADTSSRMWLTLLRASRER</sequence>
<gene>
    <name evidence="1" type="ORF">N866_06840</name>
</gene>
<dbReference type="RefSeq" id="WP_034227554.1">
    <property type="nucleotide sequence ID" value="NZ_AXCW01000204.1"/>
</dbReference>
<accession>A0A021VU71</accession>
<dbReference type="EMBL" id="AXCW01000204">
    <property type="protein sequence ID" value="EYR62617.1"/>
    <property type="molecule type" value="Genomic_DNA"/>
</dbReference>
<comment type="caution">
    <text evidence="1">The sequence shown here is derived from an EMBL/GenBank/DDBJ whole genome shotgun (WGS) entry which is preliminary data.</text>
</comment>
<keyword evidence="2" id="KW-1185">Reference proteome</keyword>
<proteinExistence type="predicted"/>
<reference evidence="1 2" key="1">
    <citation type="submission" date="2014-01" db="EMBL/GenBank/DDBJ databases">
        <title>Actinotalea ferrariae CF5-4.</title>
        <authorList>
            <person name="Chen F."/>
            <person name="Li Y."/>
            <person name="Wang G."/>
        </authorList>
    </citation>
    <scope>NUCLEOTIDE SEQUENCE [LARGE SCALE GENOMIC DNA]</scope>
    <source>
        <strain evidence="1 2">CF5-4</strain>
    </source>
</reference>
<protein>
    <submittedName>
        <fullName evidence="1">Uncharacterized protein</fullName>
    </submittedName>
</protein>
<dbReference type="Proteomes" id="UP000019753">
    <property type="component" value="Unassembled WGS sequence"/>
</dbReference>
<organism evidence="1 2">
    <name type="scientific">Actinotalea ferrariae CF5-4</name>
    <dbReference type="NCBI Taxonomy" id="948458"/>
    <lineage>
        <taxon>Bacteria</taxon>
        <taxon>Bacillati</taxon>
        <taxon>Actinomycetota</taxon>
        <taxon>Actinomycetes</taxon>
        <taxon>Micrococcales</taxon>
        <taxon>Cellulomonadaceae</taxon>
        <taxon>Actinotalea</taxon>
    </lineage>
</organism>